<feature type="signal peptide" evidence="1">
    <location>
        <begin position="1"/>
        <end position="25"/>
    </location>
</feature>
<dbReference type="Proteomes" id="UP000325440">
    <property type="component" value="Unassembled WGS sequence"/>
</dbReference>
<gene>
    <name evidence="2" type="ORF">CINCED_3A010301</name>
</gene>
<proteinExistence type="predicted"/>
<dbReference type="SUPFAM" id="SSF52058">
    <property type="entry name" value="L domain-like"/>
    <property type="match status" value="1"/>
</dbReference>
<keyword evidence="1" id="KW-0732">Signal</keyword>
<feature type="chain" id="PRO_5022957767" evidence="1">
    <location>
        <begin position="26"/>
        <end position="455"/>
    </location>
</feature>
<evidence type="ECO:0000313" key="3">
    <source>
        <dbReference type="Proteomes" id="UP000325440"/>
    </source>
</evidence>
<dbReference type="Gene3D" id="3.80.10.10">
    <property type="entry name" value="Ribonuclease Inhibitor"/>
    <property type="match status" value="1"/>
</dbReference>
<organism evidence="2 3">
    <name type="scientific">Cinara cedri</name>
    <dbReference type="NCBI Taxonomy" id="506608"/>
    <lineage>
        <taxon>Eukaryota</taxon>
        <taxon>Metazoa</taxon>
        <taxon>Ecdysozoa</taxon>
        <taxon>Arthropoda</taxon>
        <taxon>Hexapoda</taxon>
        <taxon>Insecta</taxon>
        <taxon>Pterygota</taxon>
        <taxon>Neoptera</taxon>
        <taxon>Paraneoptera</taxon>
        <taxon>Hemiptera</taxon>
        <taxon>Sternorrhyncha</taxon>
        <taxon>Aphidomorpha</taxon>
        <taxon>Aphidoidea</taxon>
        <taxon>Aphididae</taxon>
        <taxon>Lachninae</taxon>
        <taxon>Cinara</taxon>
    </lineage>
</organism>
<name>A0A5E4MKC9_9HEMI</name>
<dbReference type="AlphaFoldDB" id="A0A5E4MKC9"/>
<evidence type="ECO:0000256" key="1">
    <source>
        <dbReference type="SAM" id="SignalP"/>
    </source>
</evidence>
<dbReference type="OrthoDB" id="6622646at2759"/>
<protein>
    <submittedName>
        <fullName evidence="2">Leucine-rich repeat domain, L domain-like</fullName>
    </submittedName>
</protein>
<reference evidence="2 3" key="1">
    <citation type="submission" date="2019-08" db="EMBL/GenBank/DDBJ databases">
        <authorList>
            <person name="Alioto T."/>
            <person name="Alioto T."/>
            <person name="Gomez Garrido J."/>
        </authorList>
    </citation>
    <scope>NUCLEOTIDE SEQUENCE [LARGE SCALE GENOMIC DNA]</scope>
</reference>
<sequence length="455" mass="49572">MGNSFDYMFKLLFLTAITCCAISFASPPKVTTVTSSRPSVCDSCECLPDNVAPVTVNCTCTKSKLLIFREQDSALLSSVRDLTLASCGFVSLPSSGLSECTALTRVAVRDMKLFHYTAGLFPALESLSVEDVGELVLDGFGPANRTLRHLTLRRTNVNRLVKGTVTAVAPLRRVLFDQVNVDEIESGALEMVFVGDGDNVQAAAADGFTIVDSLIKSVASGGVSVRSGMLRILNSTLEDMTSGAVVVDDSKSSIRLSANRFASMVNDSVSVLQPDGPTVYVDGNKFLTLPADLQLFKSERAVEFRDNEVENVDLGRFLFDIDAGVRVTGNRFVCDCDPRRISVLKINQVFPDLMPDADSRLSQLLTDNYCLKFENTTLADYRDLLVKEIACKGTTVTTVQSPTSSQPPSRDVNDFNRGNRAVITASYAMIFTAVTVSLHPLLPIHTYLNPVFRFF</sequence>
<dbReference type="EMBL" id="CABPRJ010000949">
    <property type="protein sequence ID" value="VVC31367.1"/>
    <property type="molecule type" value="Genomic_DNA"/>
</dbReference>
<accession>A0A5E4MKC9</accession>
<keyword evidence="3" id="KW-1185">Reference proteome</keyword>
<dbReference type="InterPro" id="IPR032675">
    <property type="entry name" value="LRR_dom_sf"/>
</dbReference>
<evidence type="ECO:0000313" key="2">
    <source>
        <dbReference type="EMBL" id="VVC31367.1"/>
    </source>
</evidence>